<sequence>MTLETHLNRAFEHLISDDVNSAISIDQLIESMDLTLLKENPSDEELNHIKQLAQGYPIAALCVYAHHLNQFYLPAGFNFATVVNFPQGNNKLDACINEIDQAFKLRVKEIDYVLPYQMYLAGNKHEALNQCDAIAKSCKKYGLTLKIIIETGAFPDIQSIYQLSNELIKIGCDFLKTSTGKIAHGASLSAAFAILSAIKDSGKKCGIKISGGIKTPQQALSYASLAELIINKKISKDWFRLGASSLLDELLTGN</sequence>
<dbReference type="InterPro" id="IPR013785">
    <property type="entry name" value="Aldolase_TIM"/>
</dbReference>
<gene>
    <name evidence="9" type="ORF">LOX96_09145</name>
</gene>
<reference evidence="9" key="1">
    <citation type="submission" date="2021-11" db="EMBL/GenBank/DDBJ databases">
        <title>Legionella maioricencis sp. nov., a new species isolated from hot water samples in Mallorca.</title>
        <authorList>
            <person name="Crespi S."/>
            <person name="Drasar V."/>
            <person name="Salva-Serra F."/>
            <person name="Jaen-Luchoro D."/>
            <person name="Pineiro-Iglesias B."/>
            <person name="Aliaga F."/>
            <person name="Fernandez-Juarez V."/>
            <person name="Coll G."/>
            <person name="Moore E.R.B."/>
            <person name="Bennasar-Figueras A."/>
        </authorList>
    </citation>
    <scope>NUCLEOTIDE SEQUENCE</scope>
    <source>
        <strain evidence="9">HCPI-6</strain>
    </source>
</reference>
<dbReference type="EMBL" id="JAJKBJ010000009">
    <property type="protein sequence ID" value="MCL9684256.1"/>
    <property type="molecule type" value="Genomic_DNA"/>
</dbReference>
<comment type="similarity">
    <text evidence="2">Belongs to the DeoC/FbaB aldolase family. DeoC type 2 subfamily.</text>
</comment>
<dbReference type="Gene3D" id="3.20.20.70">
    <property type="entry name" value="Aldolase class I"/>
    <property type="match status" value="1"/>
</dbReference>
<evidence type="ECO:0000256" key="4">
    <source>
        <dbReference type="ARBA" id="ARBA00023239"/>
    </source>
</evidence>
<dbReference type="RefSeq" id="WP_250421164.1">
    <property type="nucleotide sequence ID" value="NZ_JAJKBJ010000009.1"/>
</dbReference>
<dbReference type="GO" id="GO:0004139">
    <property type="term" value="F:deoxyribose-phosphate aldolase activity"/>
    <property type="evidence" value="ECO:0007669"/>
    <property type="project" value="UniProtKB-EC"/>
</dbReference>
<accession>A0A9X2D0N8</accession>
<comment type="catalytic activity">
    <reaction evidence="8">
        <text>2-deoxy-D-ribose 5-phosphate = D-glyceraldehyde 3-phosphate + acetaldehyde</text>
        <dbReference type="Rhea" id="RHEA:12821"/>
        <dbReference type="ChEBI" id="CHEBI:15343"/>
        <dbReference type="ChEBI" id="CHEBI:59776"/>
        <dbReference type="ChEBI" id="CHEBI:62877"/>
        <dbReference type="EC" id="4.1.2.4"/>
    </reaction>
</comment>
<dbReference type="SMART" id="SM01133">
    <property type="entry name" value="DeoC"/>
    <property type="match status" value="1"/>
</dbReference>
<evidence type="ECO:0000256" key="3">
    <source>
        <dbReference type="ARBA" id="ARBA00012515"/>
    </source>
</evidence>
<proteinExistence type="inferred from homology"/>
<evidence type="ECO:0000256" key="6">
    <source>
        <dbReference type="ARBA" id="ARBA00031814"/>
    </source>
</evidence>
<dbReference type="PANTHER" id="PTHR10889:SF3">
    <property type="entry name" value="DEOXYRIBOSE-PHOSPHATE ALDOLASE"/>
    <property type="match status" value="1"/>
</dbReference>
<evidence type="ECO:0000256" key="1">
    <source>
        <dbReference type="ARBA" id="ARBA00004816"/>
    </source>
</evidence>
<dbReference type="Proteomes" id="UP001139721">
    <property type="component" value="Unassembled WGS sequence"/>
</dbReference>
<keyword evidence="10" id="KW-1185">Reference proteome</keyword>
<keyword evidence="4" id="KW-0456">Lyase</keyword>
<comment type="pathway">
    <text evidence="1">Carbohydrate degradation; 2-deoxy-D-ribose 1-phosphate degradation; D-glyceraldehyde 3-phosphate and acetaldehyde from 2-deoxy-alpha-D-ribose 1-phosphate: step 2/2.</text>
</comment>
<evidence type="ECO:0000313" key="9">
    <source>
        <dbReference type="EMBL" id="MCL9684256.1"/>
    </source>
</evidence>
<dbReference type="SUPFAM" id="SSF51569">
    <property type="entry name" value="Aldolase"/>
    <property type="match status" value="1"/>
</dbReference>
<dbReference type="InterPro" id="IPR002915">
    <property type="entry name" value="DeoC/FbaB/LacD_aldolase"/>
</dbReference>
<evidence type="ECO:0000256" key="5">
    <source>
        <dbReference type="ARBA" id="ARBA00023270"/>
    </source>
</evidence>
<dbReference type="InterPro" id="IPR011343">
    <property type="entry name" value="DeoC"/>
</dbReference>
<evidence type="ECO:0000256" key="7">
    <source>
        <dbReference type="ARBA" id="ARBA00032755"/>
    </source>
</evidence>
<dbReference type="PIRSF" id="PIRSF001357">
    <property type="entry name" value="DeoC"/>
    <property type="match status" value="1"/>
</dbReference>
<evidence type="ECO:0000256" key="2">
    <source>
        <dbReference type="ARBA" id="ARBA00009473"/>
    </source>
</evidence>
<dbReference type="PANTHER" id="PTHR10889">
    <property type="entry name" value="DEOXYRIBOSE-PHOSPHATE ALDOLASE"/>
    <property type="match status" value="1"/>
</dbReference>
<evidence type="ECO:0000313" key="10">
    <source>
        <dbReference type="Proteomes" id="UP001139721"/>
    </source>
</evidence>
<dbReference type="AlphaFoldDB" id="A0A9X2D0N8"/>
<evidence type="ECO:0000256" key="8">
    <source>
        <dbReference type="ARBA" id="ARBA00048791"/>
    </source>
</evidence>
<dbReference type="Pfam" id="PF01791">
    <property type="entry name" value="DeoC"/>
    <property type="match status" value="1"/>
</dbReference>
<name>A0A9X2D0N8_9GAMM</name>
<dbReference type="EC" id="4.1.2.4" evidence="3"/>
<organism evidence="9 10">
    <name type="scientific">Legionella maioricensis</name>
    <dbReference type="NCBI Taxonomy" id="2896528"/>
    <lineage>
        <taxon>Bacteria</taxon>
        <taxon>Pseudomonadati</taxon>
        <taxon>Pseudomonadota</taxon>
        <taxon>Gammaproteobacteria</taxon>
        <taxon>Legionellales</taxon>
        <taxon>Legionellaceae</taxon>
        <taxon>Legionella</taxon>
    </lineage>
</organism>
<dbReference type="GO" id="GO:0016052">
    <property type="term" value="P:carbohydrate catabolic process"/>
    <property type="evidence" value="ECO:0007669"/>
    <property type="project" value="TreeGrafter"/>
</dbReference>
<comment type="caution">
    <text evidence="9">The sequence shown here is derived from an EMBL/GenBank/DDBJ whole genome shotgun (WGS) entry which is preliminary data.</text>
</comment>
<dbReference type="GO" id="GO:0005737">
    <property type="term" value="C:cytoplasm"/>
    <property type="evidence" value="ECO:0007669"/>
    <property type="project" value="InterPro"/>
</dbReference>
<keyword evidence="5" id="KW-0704">Schiff base</keyword>
<dbReference type="GO" id="GO:0009264">
    <property type="term" value="P:deoxyribonucleotide catabolic process"/>
    <property type="evidence" value="ECO:0007669"/>
    <property type="project" value="InterPro"/>
</dbReference>
<protein>
    <recommendedName>
        <fullName evidence="3">deoxyribose-phosphate aldolase</fullName>
        <ecNumber evidence="3">4.1.2.4</ecNumber>
    </recommendedName>
    <alternativeName>
        <fullName evidence="7">2-deoxy-D-ribose 5-phosphate aldolase</fullName>
    </alternativeName>
    <alternativeName>
        <fullName evidence="6">Phosphodeoxyriboaldolase</fullName>
    </alternativeName>
</protein>